<feature type="compositionally biased region" description="Acidic residues" evidence="1">
    <location>
        <begin position="65"/>
        <end position="76"/>
    </location>
</feature>
<comment type="caution">
    <text evidence="2">The sequence shown here is derived from an EMBL/GenBank/DDBJ whole genome shotgun (WGS) entry which is preliminary data.</text>
</comment>
<name>A0AAE0SF83_9BIVA</name>
<gene>
    <name evidence="2" type="ORF">CHS0354_021856</name>
</gene>
<organism evidence="2 3">
    <name type="scientific">Potamilus streckersoni</name>
    <dbReference type="NCBI Taxonomy" id="2493646"/>
    <lineage>
        <taxon>Eukaryota</taxon>
        <taxon>Metazoa</taxon>
        <taxon>Spiralia</taxon>
        <taxon>Lophotrochozoa</taxon>
        <taxon>Mollusca</taxon>
        <taxon>Bivalvia</taxon>
        <taxon>Autobranchia</taxon>
        <taxon>Heteroconchia</taxon>
        <taxon>Palaeoheterodonta</taxon>
        <taxon>Unionida</taxon>
        <taxon>Unionoidea</taxon>
        <taxon>Unionidae</taxon>
        <taxon>Ambleminae</taxon>
        <taxon>Lampsilini</taxon>
        <taxon>Potamilus</taxon>
    </lineage>
</organism>
<reference evidence="2" key="3">
    <citation type="submission" date="2023-05" db="EMBL/GenBank/DDBJ databases">
        <authorList>
            <person name="Smith C.H."/>
        </authorList>
    </citation>
    <scope>NUCLEOTIDE SEQUENCE</scope>
    <source>
        <strain evidence="2">CHS0354</strain>
        <tissue evidence="2">Mantle</tissue>
    </source>
</reference>
<keyword evidence="3" id="KW-1185">Reference proteome</keyword>
<dbReference type="Proteomes" id="UP001195483">
    <property type="component" value="Unassembled WGS sequence"/>
</dbReference>
<feature type="region of interest" description="Disordered" evidence="1">
    <location>
        <begin position="30"/>
        <end position="76"/>
    </location>
</feature>
<feature type="compositionally biased region" description="Basic and acidic residues" evidence="1">
    <location>
        <begin position="39"/>
        <end position="51"/>
    </location>
</feature>
<protein>
    <submittedName>
        <fullName evidence="2">Uncharacterized protein</fullName>
    </submittedName>
</protein>
<evidence type="ECO:0000313" key="3">
    <source>
        <dbReference type="Proteomes" id="UP001195483"/>
    </source>
</evidence>
<evidence type="ECO:0000313" key="2">
    <source>
        <dbReference type="EMBL" id="KAK3590583.1"/>
    </source>
</evidence>
<reference evidence="2" key="2">
    <citation type="journal article" date="2021" name="Genome Biol. Evol.">
        <title>Developing a high-quality reference genome for a parasitic bivalve with doubly uniparental inheritance (Bivalvia: Unionida).</title>
        <authorList>
            <person name="Smith C.H."/>
        </authorList>
    </citation>
    <scope>NUCLEOTIDE SEQUENCE</scope>
    <source>
        <strain evidence="2">CHS0354</strain>
        <tissue evidence="2">Mantle</tissue>
    </source>
</reference>
<reference evidence="2" key="1">
    <citation type="journal article" date="2021" name="Genome Biol. Evol.">
        <title>A High-Quality Reference Genome for a Parasitic Bivalve with Doubly Uniparental Inheritance (Bivalvia: Unionida).</title>
        <authorList>
            <person name="Smith C.H."/>
        </authorList>
    </citation>
    <scope>NUCLEOTIDE SEQUENCE</scope>
    <source>
        <strain evidence="2">CHS0354</strain>
    </source>
</reference>
<sequence>MVEYKLGPQVYYDNIEDFLRIPEENLKETLTRSRMPQQRKRELIKTQEKSDNQGNGNSKVKIDEMLEDITDTSDIG</sequence>
<proteinExistence type="predicted"/>
<accession>A0AAE0SF83</accession>
<dbReference type="EMBL" id="JAEAOA010001330">
    <property type="protein sequence ID" value="KAK3590583.1"/>
    <property type="molecule type" value="Genomic_DNA"/>
</dbReference>
<evidence type="ECO:0000256" key="1">
    <source>
        <dbReference type="SAM" id="MobiDB-lite"/>
    </source>
</evidence>
<dbReference type="AlphaFoldDB" id="A0AAE0SF83"/>